<feature type="non-terminal residue" evidence="1">
    <location>
        <position position="1"/>
    </location>
</feature>
<dbReference type="AlphaFoldDB" id="A0A8J2KGJ4"/>
<dbReference type="EMBL" id="CAJVCH010301334">
    <property type="protein sequence ID" value="CAG7785691.1"/>
    <property type="molecule type" value="Genomic_DNA"/>
</dbReference>
<comment type="caution">
    <text evidence="1">The sequence shown here is derived from an EMBL/GenBank/DDBJ whole genome shotgun (WGS) entry which is preliminary data.</text>
</comment>
<gene>
    <name evidence="1" type="ORF">AFUS01_LOCUS24301</name>
</gene>
<proteinExistence type="predicted"/>
<name>A0A8J2KGJ4_9HEXA</name>
<evidence type="ECO:0000313" key="2">
    <source>
        <dbReference type="Proteomes" id="UP000708208"/>
    </source>
</evidence>
<organism evidence="1 2">
    <name type="scientific">Allacma fusca</name>
    <dbReference type="NCBI Taxonomy" id="39272"/>
    <lineage>
        <taxon>Eukaryota</taxon>
        <taxon>Metazoa</taxon>
        <taxon>Ecdysozoa</taxon>
        <taxon>Arthropoda</taxon>
        <taxon>Hexapoda</taxon>
        <taxon>Collembola</taxon>
        <taxon>Symphypleona</taxon>
        <taxon>Sminthuridae</taxon>
        <taxon>Allacma</taxon>
    </lineage>
</organism>
<reference evidence="1" key="1">
    <citation type="submission" date="2021-06" db="EMBL/GenBank/DDBJ databases">
        <authorList>
            <person name="Hodson N. C."/>
            <person name="Mongue J. A."/>
            <person name="Jaron S. K."/>
        </authorList>
    </citation>
    <scope>NUCLEOTIDE SEQUENCE</scope>
</reference>
<sequence length="56" mass="6313">MDSQCFGSCLFQARGFLSEDGEEILSDKLMTHISKVIDEGKSKSMIEKMTKCVENH</sequence>
<dbReference type="Proteomes" id="UP000708208">
    <property type="component" value="Unassembled WGS sequence"/>
</dbReference>
<keyword evidence="2" id="KW-1185">Reference proteome</keyword>
<protein>
    <submittedName>
        <fullName evidence="1">Uncharacterized protein</fullName>
    </submittedName>
</protein>
<evidence type="ECO:0000313" key="1">
    <source>
        <dbReference type="EMBL" id="CAG7785691.1"/>
    </source>
</evidence>
<accession>A0A8J2KGJ4</accession>